<evidence type="ECO:0000259" key="1">
    <source>
        <dbReference type="PROSITE" id="PS50943"/>
    </source>
</evidence>
<protein>
    <submittedName>
        <fullName evidence="2">Transcriptional regulator, y4mF family</fullName>
    </submittedName>
</protein>
<dbReference type="Gene3D" id="1.25.40.10">
    <property type="entry name" value="Tetratricopeptide repeat domain"/>
    <property type="match status" value="1"/>
</dbReference>
<feature type="domain" description="HTH cro/C1-type" evidence="1">
    <location>
        <begin position="10"/>
        <end position="64"/>
    </location>
</feature>
<dbReference type="CDD" id="cd00093">
    <property type="entry name" value="HTH_XRE"/>
    <property type="match status" value="1"/>
</dbReference>
<keyword evidence="3" id="KW-1185">Reference proteome</keyword>
<dbReference type="STRING" id="1406858.GCA_000710895_00609"/>
<dbReference type="Pfam" id="PF13560">
    <property type="entry name" value="HTH_31"/>
    <property type="match status" value="1"/>
</dbReference>
<dbReference type="RefSeq" id="WP_039809271.1">
    <property type="nucleotide sequence ID" value="NZ_UGRY01000002.1"/>
</dbReference>
<dbReference type="AlphaFoldDB" id="A0A378YFW7"/>
<dbReference type="OrthoDB" id="3420984at2"/>
<name>A0A378YFW7_9NOCA</name>
<dbReference type="InterPro" id="IPR011990">
    <property type="entry name" value="TPR-like_helical_dom_sf"/>
</dbReference>
<dbReference type="Gene3D" id="1.10.260.40">
    <property type="entry name" value="lambda repressor-like DNA-binding domains"/>
    <property type="match status" value="1"/>
</dbReference>
<proteinExistence type="predicted"/>
<gene>
    <name evidence="2" type="ORF">NCTC1934_02340</name>
</gene>
<dbReference type="InterPro" id="IPR010982">
    <property type="entry name" value="Lambda_DNA-bd_dom_sf"/>
</dbReference>
<dbReference type="PROSITE" id="PS50943">
    <property type="entry name" value="HTH_CROC1"/>
    <property type="match status" value="1"/>
</dbReference>
<accession>A0A378YFW7</accession>
<dbReference type="InterPro" id="IPR001387">
    <property type="entry name" value="Cro/C1-type_HTH"/>
</dbReference>
<evidence type="ECO:0000313" key="3">
    <source>
        <dbReference type="Proteomes" id="UP000255467"/>
    </source>
</evidence>
<dbReference type="SUPFAM" id="SSF47413">
    <property type="entry name" value="lambda repressor-like DNA-binding domains"/>
    <property type="match status" value="1"/>
</dbReference>
<dbReference type="GO" id="GO:0003677">
    <property type="term" value="F:DNA binding"/>
    <property type="evidence" value="ECO:0007669"/>
    <property type="project" value="InterPro"/>
</dbReference>
<dbReference type="EMBL" id="UGRY01000002">
    <property type="protein sequence ID" value="SUA76014.1"/>
    <property type="molecule type" value="Genomic_DNA"/>
</dbReference>
<reference evidence="2 3" key="1">
    <citation type="submission" date="2018-06" db="EMBL/GenBank/DDBJ databases">
        <authorList>
            <consortium name="Pathogen Informatics"/>
            <person name="Doyle S."/>
        </authorList>
    </citation>
    <scope>NUCLEOTIDE SEQUENCE [LARGE SCALE GENOMIC DNA]</scope>
    <source>
        <strain evidence="2 3">NCTC1934</strain>
    </source>
</reference>
<sequence length="393" mass="42455">MTTNGIGSRIAAERKVAGLTQEAFANRIGYSKGMVRAVEQGREPASPGYIAKAALVLGVEPEHLMGTPYYDTLEEDGPLDGLADLRAILAEGAFVRQAEPAPLPELRARLTTIEIALRNDKTRKALAELPGLIRQLCGAAHTARTDDERDQAYRMLCSAWIAAEGACTRLGHSALTALILDRLDSTATHIDDPLLTVRSLMKRARLLMTHGSTEVAMSLVERGIGLAAGESEAERVLRGYGLLRGAIVAGRDRNLDLAQQFVAEARGLARPMQRESDLYTTEFGPGNVEIHACAVELEAGDPGKAAREGAALRLPTDISATRAGHHWQDNARAWILAGQPDKALHSLTMARRIAPQQTKLHPNVRESLFAIASAERRKSDSTGAFARWLGVTL</sequence>
<organism evidence="2 3">
    <name type="scientific">Nocardia otitidiscaviarum</name>
    <dbReference type="NCBI Taxonomy" id="1823"/>
    <lineage>
        <taxon>Bacteria</taxon>
        <taxon>Bacillati</taxon>
        <taxon>Actinomycetota</taxon>
        <taxon>Actinomycetes</taxon>
        <taxon>Mycobacteriales</taxon>
        <taxon>Nocardiaceae</taxon>
        <taxon>Nocardia</taxon>
    </lineage>
</organism>
<evidence type="ECO:0000313" key="2">
    <source>
        <dbReference type="EMBL" id="SUA76014.1"/>
    </source>
</evidence>
<dbReference type="Proteomes" id="UP000255467">
    <property type="component" value="Unassembled WGS sequence"/>
</dbReference>
<dbReference type="SMART" id="SM00530">
    <property type="entry name" value="HTH_XRE"/>
    <property type="match status" value="1"/>
</dbReference>